<proteinExistence type="predicted"/>
<gene>
    <name evidence="3" type="ORF">DYBT9623_03789</name>
</gene>
<evidence type="ECO:0000313" key="3">
    <source>
        <dbReference type="EMBL" id="CAG5071804.1"/>
    </source>
</evidence>
<dbReference type="PROSITE" id="PS51257">
    <property type="entry name" value="PROKAR_LIPOPROTEIN"/>
    <property type="match status" value="1"/>
</dbReference>
<accession>A0ABM8UU50</accession>
<keyword evidence="4" id="KW-1185">Reference proteome</keyword>
<feature type="chain" id="PRO_5045155951" description="Lipocalin-like domain-containing protein" evidence="1">
    <location>
        <begin position="24"/>
        <end position="162"/>
    </location>
</feature>
<dbReference type="RefSeq" id="WP_215235082.1">
    <property type="nucleotide sequence ID" value="NZ_CAJRAU010000005.1"/>
</dbReference>
<feature type="signal peptide" evidence="1">
    <location>
        <begin position="1"/>
        <end position="23"/>
    </location>
</feature>
<dbReference type="Pfam" id="PF13648">
    <property type="entry name" value="Lipocalin_4"/>
    <property type="match status" value="1"/>
</dbReference>
<dbReference type="Proteomes" id="UP000679725">
    <property type="component" value="Unassembled WGS sequence"/>
</dbReference>
<dbReference type="EMBL" id="CAJRAU010000005">
    <property type="protein sequence ID" value="CAG5071804.1"/>
    <property type="molecule type" value="Genomic_DNA"/>
</dbReference>
<comment type="caution">
    <text evidence="3">The sequence shown here is derived from an EMBL/GenBank/DDBJ whole genome shotgun (WGS) entry which is preliminary data.</text>
</comment>
<feature type="domain" description="Lipocalin-like" evidence="2">
    <location>
        <begin position="43"/>
        <end position="138"/>
    </location>
</feature>
<organism evidence="3 4">
    <name type="scientific">Dyadobacter linearis</name>
    <dbReference type="NCBI Taxonomy" id="2823330"/>
    <lineage>
        <taxon>Bacteria</taxon>
        <taxon>Pseudomonadati</taxon>
        <taxon>Bacteroidota</taxon>
        <taxon>Cytophagia</taxon>
        <taxon>Cytophagales</taxon>
        <taxon>Spirosomataceae</taxon>
        <taxon>Dyadobacter</taxon>
    </lineage>
</organism>
<evidence type="ECO:0000256" key="1">
    <source>
        <dbReference type="SAM" id="SignalP"/>
    </source>
</evidence>
<keyword evidence="1" id="KW-0732">Signal</keyword>
<reference evidence="3 4" key="1">
    <citation type="submission" date="2021-04" db="EMBL/GenBank/DDBJ databases">
        <authorList>
            <person name="Rodrigo-Torres L."/>
            <person name="Arahal R. D."/>
            <person name="Lucena T."/>
        </authorList>
    </citation>
    <scope>NUCLEOTIDE SEQUENCE [LARGE SCALE GENOMIC DNA]</scope>
    <source>
        <strain evidence="3 4">CECT 9623</strain>
    </source>
</reference>
<protein>
    <recommendedName>
        <fullName evidence="2">Lipocalin-like domain-containing protein</fullName>
    </recommendedName>
</protein>
<name>A0ABM8UU50_9BACT</name>
<sequence>MMKTPHYLTRIFYFALVCLTVFAASCKDDEKEPEPEPVDKNPIVGTWELTAITPEVAGTNIPALALIPQFAPCIYDLKLTFNANNTITTADCPAAVTAIGAFAPVGAEAKWKVNGDKLTLSDKNQSQELKITQNATDLNVIVNTETVATKPPVNAVLQFKRL</sequence>
<dbReference type="InterPro" id="IPR024311">
    <property type="entry name" value="Lipocalin-like"/>
</dbReference>
<evidence type="ECO:0000259" key="2">
    <source>
        <dbReference type="Pfam" id="PF13648"/>
    </source>
</evidence>
<evidence type="ECO:0000313" key="4">
    <source>
        <dbReference type="Proteomes" id="UP000679725"/>
    </source>
</evidence>